<evidence type="ECO:0008006" key="3">
    <source>
        <dbReference type="Google" id="ProtNLM"/>
    </source>
</evidence>
<organism evidence="1 2">
    <name type="scientific">Septoria linicola</name>
    <dbReference type="NCBI Taxonomy" id="215465"/>
    <lineage>
        <taxon>Eukaryota</taxon>
        <taxon>Fungi</taxon>
        <taxon>Dikarya</taxon>
        <taxon>Ascomycota</taxon>
        <taxon>Pezizomycotina</taxon>
        <taxon>Dothideomycetes</taxon>
        <taxon>Dothideomycetidae</taxon>
        <taxon>Mycosphaerellales</taxon>
        <taxon>Mycosphaerellaceae</taxon>
        <taxon>Septoria</taxon>
    </lineage>
</organism>
<protein>
    <recommendedName>
        <fullName evidence="3">F-box domain-containing protein</fullName>
    </recommendedName>
</protein>
<accession>A0A9Q9AM92</accession>
<dbReference type="AlphaFoldDB" id="A0A9Q9AM92"/>
<name>A0A9Q9AM92_9PEZI</name>
<evidence type="ECO:0000313" key="2">
    <source>
        <dbReference type="Proteomes" id="UP001056384"/>
    </source>
</evidence>
<evidence type="ECO:0000313" key="1">
    <source>
        <dbReference type="EMBL" id="USW50679.1"/>
    </source>
</evidence>
<reference evidence="1" key="1">
    <citation type="submission" date="2022-06" db="EMBL/GenBank/DDBJ databases">
        <title>Complete genome sequences of two strains of the flax pathogen Septoria linicola.</title>
        <authorList>
            <person name="Lapalu N."/>
            <person name="Simon A."/>
            <person name="Demenou B."/>
            <person name="Paumier D."/>
            <person name="Guillot M.-P."/>
            <person name="Gout L."/>
            <person name="Valade R."/>
        </authorList>
    </citation>
    <scope>NUCLEOTIDE SEQUENCE</scope>
    <source>
        <strain evidence="1">SE15195</strain>
    </source>
</reference>
<dbReference type="Proteomes" id="UP001056384">
    <property type="component" value="Chromosome 3"/>
</dbReference>
<gene>
    <name evidence="1" type="ORF">Slin15195_G039980</name>
</gene>
<sequence>MATPPNAPSVQTQILHVIASTPTLTGIPVEVFELIASHVDEAALRSLRLTCHTSAAKVLHTYAKAHFNSRSILLYDKDSIDDAIRAVEHAEFGGHLKNLTIYIDRIDV</sequence>
<keyword evidence="2" id="KW-1185">Reference proteome</keyword>
<dbReference type="EMBL" id="CP099420">
    <property type="protein sequence ID" value="USW50679.1"/>
    <property type="molecule type" value="Genomic_DNA"/>
</dbReference>
<proteinExistence type="predicted"/>